<dbReference type="Proteomes" id="UP000257109">
    <property type="component" value="Unassembled WGS sequence"/>
</dbReference>
<proteinExistence type="predicted"/>
<accession>A0A371E181</accession>
<reference evidence="1" key="1">
    <citation type="submission" date="2018-05" db="EMBL/GenBank/DDBJ databases">
        <title>Draft genome of Mucuna pruriens seed.</title>
        <authorList>
            <person name="Nnadi N.E."/>
            <person name="Vos R."/>
            <person name="Hasami M.H."/>
            <person name="Devisetty U.K."/>
            <person name="Aguiy J.C."/>
        </authorList>
    </citation>
    <scope>NUCLEOTIDE SEQUENCE [LARGE SCALE GENOMIC DNA]</scope>
    <source>
        <strain evidence="1">JCA_2017</strain>
    </source>
</reference>
<name>A0A371E181_MUCPR</name>
<organism evidence="1 2">
    <name type="scientific">Mucuna pruriens</name>
    <name type="common">Velvet bean</name>
    <name type="synonym">Dolichos pruriens</name>
    <dbReference type="NCBI Taxonomy" id="157652"/>
    <lineage>
        <taxon>Eukaryota</taxon>
        <taxon>Viridiplantae</taxon>
        <taxon>Streptophyta</taxon>
        <taxon>Embryophyta</taxon>
        <taxon>Tracheophyta</taxon>
        <taxon>Spermatophyta</taxon>
        <taxon>Magnoliopsida</taxon>
        <taxon>eudicotyledons</taxon>
        <taxon>Gunneridae</taxon>
        <taxon>Pentapetalae</taxon>
        <taxon>rosids</taxon>
        <taxon>fabids</taxon>
        <taxon>Fabales</taxon>
        <taxon>Fabaceae</taxon>
        <taxon>Papilionoideae</taxon>
        <taxon>50 kb inversion clade</taxon>
        <taxon>NPAAA clade</taxon>
        <taxon>indigoferoid/millettioid clade</taxon>
        <taxon>Phaseoleae</taxon>
        <taxon>Mucuna</taxon>
    </lineage>
</organism>
<feature type="non-terminal residue" evidence="1">
    <location>
        <position position="1"/>
    </location>
</feature>
<evidence type="ECO:0000313" key="2">
    <source>
        <dbReference type="Proteomes" id="UP000257109"/>
    </source>
</evidence>
<sequence>MTVILHILLSMVFGRHCRRHVILKKLEKRNILLVFILKEEAGKQDKKDDILVVKSTFIVLKLKKMLLGDYTITIVVGTREVELRFTFGKSMVIKNVMHTPKTMKNSILGYLFNKEGSLKLLKLICLSLQKIFFGGEDLCYDEIFK</sequence>
<comment type="caution">
    <text evidence="1">The sequence shown here is derived from an EMBL/GenBank/DDBJ whole genome shotgun (WGS) entry which is preliminary data.</text>
</comment>
<keyword evidence="2" id="KW-1185">Reference proteome</keyword>
<gene>
    <name evidence="1" type="ORF">CR513_62124</name>
</gene>
<dbReference type="EMBL" id="QJKJ01017368">
    <property type="protein sequence ID" value="RDX58554.1"/>
    <property type="molecule type" value="Genomic_DNA"/>
</dbReference>
<dbReference type="AlphaFoldDB" id="A0A371E181"/>
<evidence type="ECO:0000313" key="1">
    <source>
        <dbReference type="EMBL" id="RDX58554.1"/>
    </source>
</evidence>
<protein>
    <submittedName>
        <fullName evidence="1">Uncharacterized protein</fullName>
    </submittedName>
</protein>
<dbReference type="OrthoDB" id="1432107at2759"/>